<dbReference type="InterPro" id="IPR029016">
    <property type="entry name" value="GAF-like_dom_sf"/>
</dbReference>
<dbReference type="InterPro" id="IPR009057">
    <property type="entry name" value="Homeodomain-like_sf"/>
</dbReference>
<feature type="domain" description="Sigma-54 factor interaction" evidence="6">
    <location>
        <begin position="334"/>
        <end position="563"/>
    </location>
</feature>
<dbReference type="PRINTS" id="PR01590">
    <property type="entry name" value="HTHFIS"/>
</dbReference>
<evidence type="ECO:0000259" key="6">
    <source>
        <dbReference type="PROSITE" id="PS50045"/>
    </source>
</evidence>
<dbReference type="SUPFAM" id="SSF52540">
    <property type="entry name" value="P-loop containing nucleoside triphosphate hydrolases"/>
    <property type="match status" value="1"/>
</dbReference>
<dbReference type="GO" id="GO:0006355">
    <property type="term" value="P:regulation of DNA-templated transcription"/>
    <property type="evidence" value="ECO:0007669"/>
    <property type="project" value="InterPro"/>
</dbReference>
<protein>
    <submittedName>
        <fullName evidence="7">Nitrogen fixation protein VnfA</fullName>
    </submittedName>
</protein>
<dbReference type="AlphaFoldDB" id="A0A517YM79"/>
<evidence type="ECO:0000256" key="4">
    <source>
        <dbReference type="ARBA" id="ARBA00023125"/>
    </source>
</evidence>
<dbReference type="Proteomes" id="UP000315017">
    <property type="component" value="Chromosome"/>
</dbReference>
<dbReference type="InterPro" id="IPR002078">
    <property type="entry name" value="Sigma_54_int"/>
</dbReference>
<keyword evidence="1" id="KW-0547">Nucleotide-binding</keyword>
<keyword evidence="2" id="KW-0067">ATP-binding</keyword>
<dbReference type="KEGG" id="aagg:ETAA8_64760"/>
<dbReference type="SUPFAM" id="SSF46689">
    <property type="entry name" value="Homeodomain-like"/>
    <property type="match status" value="1"/>
</dbReference>
<keyword evidence="4" id="KW-0238">DNA-binding</keyword>
<dbReference type="InterPro" id="IPR003018">
    <property type="entry name" value="GAF"/>
</dbReference>
<sequence length="648" mass="72003">MAKTPRPTLASLDAHPALAETASHLFYAAALENVPAAFLKQALPLVCQALGGDYLALVKGEKGKWRVLGASGPERPLPTDLLAEVLDSDEAQLKRQWYVTPLSPHSGTGELLAAYRTWMERPEPSDAFVTTAGWLNAALAAVRERERLDQRLMRLQAILEIAARWQQTLEMAPLLEQMAATSTRLLGSERATIFLWDRAAKQLIGRPALGVQGNELRIPDSTGIVGQVIHSGQPRRVDVDVEAEQGEVDRRVDRQLKFHTKSLLCVPLRGRSGELFGAFEVINKIGGNFTDIDQEALVELAAHAAVALENTQQVEDLLHSRKQITDDAAQRVQMIGDCPAVQALRSTVRRVADTDLAVLILGENGTGKEVVAQMIHYGSRRRAEPFVAVNCAAITETLLESELFGHEKGAFTDAREMRQGKFELASKGTLFLDEIGDMSLAGQAKLLRVLEEKIVVRVGGSTNIATNARVLAATNQNLADLVRQKRFREDLYFRLNVVTLDMPPLRDRGDDIVTLAEHFLKHFCLQARRRIVKFTTAAKRRLLAHRWPGNVRELRNLMERLAYLAPDDQDKLDAPDLAFILSPASTAANALSLDAPLTDATQRFQIEYIKRHIEACRGNMTAAAERLGLHRSNLYRKMRQLEMEVDEE</sequence>
<evidence type="ECO:0000256" key="3">
    <source>
        <dbReference type="ARBA" id="ARBA00023015"/>
    </source>
</evidence>
<dbReference type="GO" id="GO:0043565">
    <property type="term" value="F:sequence-specific DNA binding"/>
    <property type="evidence" value="ECO:0007669"/>
    <property type="project" value="InterPro"/>
</dbReference>
<evidence type="ECO:0000256" key="5">
    <source>
        <dbReference type="ARBA" id="ARBA00023163"/>
    </source>
</evidence>
<organism evidence="7 8">
    <name type="scientific">Anatilimnocola aggregata</name>
    <dbReference type="NCBI Taxonomy" id="2528021"/>
    <lineage>
        <taxon>Bacteria</taxon>
        <taxon>Pseudomonadati</taxon>
        <taxon>Planctomycetota</taxon>
        <taxon>Planctomycetia</taxon>
        <taxon>Pirellulales</taxon>
        <taxon>Pirellulaceae</taxon>
        <taxon>Anatilimnocola</taxon>
    </lineage>
</organism>
<evidence type="ECO:0000256" key="1">
    <source>
        <dbReference type="ARBA" id="ARBA00022741"/>
    </source>
</evidence>
<accession>A0A517YM79</accession>
<evidence type="ECO:0000313" key="8">
    <source>
        <dbReference type="Proteomes" id="UP000315017"/>
    </source>
</evidence>
<evidence type="ECO:0000256" key="2">
    <source>
        <dbReference type="ARBA" id="ARBA00022840"/>
    </source>
</evidence>
<dbReference type="InterPro" id="IPR025944">
    <property type="entry name" value="Sigma_54_int_dom_CS"/>
</dbReference>
<dbReference type="SMART" id="SM00065">
    <property type="entry name" value="GAF"/>
    <property type="match status" value="1"/>
</dbReference>
<dbReference type="InterPro" id="IPR002197">
    <property type="entry name" value="HTH_Fis"/>
</dbReference>
<dbReference type="PROSITE" id="PS00676">
    <property type="entry name" value="SIGMA54_INTERACT_2"/>
    <property type="match status" value="1"/>
</dbReference>
<reference evidence="7 8" key="1">
    <citation type="submission" date="2019-02" db="EMBL/GenBank/DDBJ databases">
        <title>Deep-cultivation of Planctomycetes and their phenomic and genomic characterization uncovers novel biology.</title>
        <authorList>
            <person name="Wiegand S."/>
            <person name="Jogler M."/>
            <person name="Boedeker C."/>
            <person name="Pinto D."/>
            <person name="Vollmers J."/>
            <person name="Rivas-Marin E."/>
            <person name="Kohn T."/>
            <person name="Peeters S.H."/>
            <person name="Heuer A."/>
            <person name="Rast P."/>
            <person name="Oberbeckmann S."/>
            <person name="Bunk B."/>
            <person name="Jeske O."/>
            <person name="Meyerdierks A."/>
            <person name="Storesund J.E."/>
            <person name="Kallscheuer N."/>
            <person name="Luecker S."/>
            <person name="Lage O.M."/>
            <person name="Pohl T."/>
            <person name="Merkel B.J."/>
            <person name="Hornburger P."/>
            <person name="Mueller R.-W."/>
            <person name="Bruemmer F."/>
            <person name="Labrenz M."/>
            <person name="Spormann A.M."/>
            <person name="Op den Camp H."/>
            <person name="Overmann J."/>
            <person name="Amann R."/>
            <person name="Jetten M.S.M."/>
            <person name="Mascher T."/>
            <person name="Medema M.H."/>
            <person name="Devos D.P."/>
            <person name="Kaster A.-K."/>
            <person name="Ovreas L."/>
            <person name="Rohde M."/>
            <person name="Galperin M.Y."/>
            <person name="Jogler C."/>
        </authorList>
    </citation>
    <scope>NUCLEOTIDE SEQUENCE [LARGE SCALE GENOMIC DNA]</scope>
    <source>
        <strain evidence="7 8">ETA_A8</strain>
    </source>
</reference>
<dbReference type="FunFam" id="3.40.50.300:FF:000006">
    <property type="entry name" value="DNA-binding transcriptional regulator NtrC"/>
    <property type="match status" value="1"/>
</dbReference>
<dbReference type="PROSITE" id="PS00688">
    <property type="entry name" value="SIGMA54_INTERACT_3"/>
    <property type="match status" value="1"/>
</dbReference>
<dbReference type="InterPro" id="IPR003593">
    <property type="entry name" value="AAA+_ATPase"/>
</dbReference>
<dbReference type="SMART" id="SM00382">
    <property type="entry name" value="AAA"/>
    <property type="match status" value="1"/>
</dbReference>
<dbReference type="Gene3D" id="1.10.10.60">
    <property type="entry name" value="Homeodomain-like"/>
    <property type="match status" value="1"/>
</dbReference>
<dbReference type="Pfam" id="PF00158">
    <property type="entry name" value="Sigma54_activat"/>
    <property type="match status" value="1"/>
</dbReference>
<dbReference type="PANTHER" id="PTHR32071:SF57">
    <property type="entry name" value="C4-DICARBOXYLATE TRANSPORT TRANSCRIPTIONAL REGULATORY PROTEIN DCTD"/>
    <property type="match status" value="1"/>
</dbReference>
<dbReference type="RefSeq" id="WP_145098269.1">
    <property type="nucleotide sequence ID" value="NZ_CP036274.1"/>
</dbReference>
<keyword evidence="5" id="KW-0804">Transcription</keyword>
<dbReference type="InterPro" id="IPR025943">
    <property type="entry name" value="Sigma_54_int_dom_ATP-bd_2"/>
</dbReference>
<dbReference type="EMBL" id="CP036274">
    <property type="protein sequence ID" value="QDU31323.1"/>
    <property type="molecule type" value="Genomic_DNA"/>
</dbReference>
<keyword evidence="3" id="KW-0805">Transcription regulation</keyword>
<gene>
    <name evidence="7" type="primary">vnfA_2</name>
    <name evidence="7" type="ORF">ETAA8_64760</name>
</gene>
<dbReference type="Gene3D" id="3.40.50.300">
    <property type="entry name" value="P-loop containing nucleotide triphosphate hydrolases"/>
    <property type="match status" value="1"/>
</dbReference>
<dbReference type="PANTHER" id="PTHR32071">
    <property type="entry name" value="TRANSCRIPTIONAL REGULATORY PROTEIN"/>
    <property type="match status" value="1"/>
</dbReference>
<proteinExistence type="predicted"/>
<dbReference type="PROSITE" id="PS50045">
    <property type="entry name" value="SIGMA54_INTERACT_4"/>
    <property type="match status" value="1"/>
</dbReference>
<dbReference type="GO" id="GO:0005524">
    <property type="term" value="F:ATP binding"/>
    <property type="evidence" value="ECO:0007669"/>
    <property type="project" value="UniProtKB-KW"/>
</dbReference>
<dbReference type="Pfam" id="PF25601">
    <property type="entry name" value="AAA_lid_14"/>
    <property type="match status" value="1"/>
</dbReference>
<dbReference type="SUPFAM" id="SSF55781">
    <property type="entry name" value="GAF domain-like"/>
    <property type="match status" value="1"/>
</dbReference>
<keyword evidence="8" id="KW-1185">Reference proteome</keyword>
<dbReference type="Pfam" id="PF02954">
    <property type="entry name" value="HTH_8"/>
    <property type="match status" value="1"/>
</dbReference>
<dbReference type="Pfam" id="PF01590">
    <property type="entry name" value="GAF"/>
    <property type="match status" value="1"/>
</dbReference>
<evidence type="ECO:0000313" key="7">
    <source>
        <dbReference type="EMBL" id="QDU31323.1"/>
    </source>
</evidence>
<dbReference type="InterPro" id="IPR058031">
    <property type="entry name" value="AAA_lid_NorR"/>
</dbReference>
<dbReference type="InterPro" id="IPR027417">
    <property type="entry name" value="P-loop_NTPase"/>
</dbReference>
<dbReference type="CDD" id="cd00009">
    <property type="entry name" value="AAA"/>
    <property type="match status" value="1"/>
</dbReference>
<dbReference type="OrthoDB" id="9761019at2"/>
<name>A0A517YM79_9BACT</name>
<dbReference type="Gene3D" id="3.30.450.40">
    <property type="match status" value="1"/>
</dbReference>
<dbReference type="Gene3D" id="1.10.8.60">
    <property type="match status" value="1"/>
</dbReference>